<dbReference type="EMBL" id="OX451740">
    <property type="protein sequence ID" value="CAI8612926.1"/>
    <property type="molecule type" value="Genomic_DNA"/>
</dbReference>
<evidence type="ECO:0000313" key="2">
    <source>
        <dbReference type="Proteomes" id="UP001157006"/>
    </source>
</evidence>
<organism evidence="1 2">
    <name type="scientific">Vicia faba</name>
    <name type="common">Broad bean</name>
    <name type="synonym">Faba vulgaris</name>
    <dbReference type="NCBI Taxonomy" id="3906"/>
    <lineage>
        <taxon>Eukaryota</taxon>
        <taxon>Viridiplantae</taxon>
        <taxon>Streptophyta</taxon>
        <taxon>Embryophyta</taxon>
        <taxon>Tracheophyta</taxon>
        <taxon>Spermatophyta</taxon>
        <taxon>Magnoliopsida</taxon>
        <taxon>eudicotyledons</taxon>
        <taxon>Gunneridae</taxon>
        <taxon>Pentapetalae</taxon>
        <taxon>rosids</taxon>
        <taxon>fabids</taxon>
        <taxon>Fabales</taxon>
        <taxon>Fabaceae</taxon>
        <taxon>Papilionoideae</taxon>
        <taxon>50 kb inversion clade</taxon>
        <taxon>NPAAA clade</taxon>
        <taxon>Hologalegina</taxon>
        <taxon>IRL clade</taxon>
        <taxon>Fabeae</taxon>
        <taxon>Vicia</taxon>
    </lineage>
</organism>
<dbReference type="AlphaFoldDB" id="A0AAV1ARG9"/>
<dbReference type="InterPro" id="IPR052343">
    <property type="entry name" value="Retrotransposon-Effector_Assoc"/>
</dbReference>
<sequence length="122" mass="13823">MHPLKSPGPDDVLNNGKELSELNHTFIGLIPKCKNSKVPKDFWPISMCNVVMKLVTKTIANHIKHILPDIIDTEQSTLVGGRLITNNALLAMECFHWMIKKKVRRKGTMALDLDMSKAYDRL</sequence>
<dbReference type="Proteomes" id="UP001157006">
    <property type="component" value="Chromosome 5"/>
</dbReference>
<proteinExistence type="predicted"/>
<evidence type="ECO:0000313" key="1">
    <source>
        <dbReference type="EMBL" id="CAI8612926.1"/>
    </source>
</evidence>
<protein>
    <recommendedName>
        <fullName evidence="3">Reverse transcriptase</fullName>
    </recommendedName>
</protein>
<evidence type="ECO:0008006" key="3">
    <source>
        <dbReference type="Google" id="ProtNLM"/>
    </source>
</evidence>
<dbReference type="PANTHER" id="PTHR46890">
    <property type="entry name" value="NON-LTR RETROLELEMENT REVERSE TRANSCRIPTASE-LIKE PROTEIN-RELATED"/>
    <property type="match status" value="1"/>
</dbReference>
<name>A0AAV1ARG9_VICFA</name>
<keyword evidence="2" id="KW-1185">Reference proteome</keyword>
<reference evidence="1 2" key="1">
    <citation type="submission" date="2023-01" db="EMBL/GenBank/DDBJ databases">
        <authorList>
            <person name="Kreplak J."/>
        </authorList>
    </citation>
    <scope>NUCLEOTIDE SEQUENCE [LARGE SCALE GENOMIC DNA]</scope>
</reference>
<dbReference type="PANTHER" id="PTHR46890:SF48">
    <property type="entry name" value="RNA-DIRECTED DNA POLYMERASE"/>
    <property type="match status" value="1"/>
</dbReference>
<gene>
    <name evidence="1" type="ORF">VFH_V057720</name>
</gene>
<accession>A0AAV1ARG9</accession>